<feature type="transmembrane region" description="Helical" evidence="6">
    <location>
        <begin position="340"/>
        <end position="360"/>
    </location>
</feature>
<evidence type="ECO:0000313" key="9">
    <source>
        <dbReference type="Proteomes" id="UP000095767"/>
    </source>
</evidence>
<dbReference type="InterPro" id="IPR045069">
    <property type="entry name" value="MATE_euk"/>
</dbReference>
<feature type="transmembrane region" description="Helical" evidence="6">
    <location>
        <begin position="533"/>
        <end position="555"/>
    </location>
</feature>
<dbReference type="InterPro" id="IPR002528">
    <property type="entry name" value="MATE_fam"/>
</dbReference>
<dbReference type="Pfam" id="PF01554">
    <property type="entry name" value="MatE"/>
    <property type="match status" value="2"/>
</dbReference>
<dbReference type="NCBIfam" id="TIGR00797">
    <property type="entry name" value="matE"/>
    <property type="match status" value="1"/>
</dbReference>
<feature type="transmembrane region" description="Helical" evidence="6">
    <location>
        <begin position="80"/>
        <end position="99"/>
    </location>
</feature>
<keyword evidence="9" id="KW-1185">Reference proteome</keyword>
<keyword evidence="5 6" id="KW-0472">Membrane</keyword>
<feature type="transmembrane region" description="Helical" evidence="6">
    <location>
        <begin position="562"/>
        <end position="586"/>
    </location>
</feature>
<evidence type="ECO:0000256" key="4">
    <source>
        <dbReference type="ARBA" id="ARBA00022989"/>
    </source>
</evidence>
<dbReference type="AlphaFoldDB" id="A0A1E5UUU8"/>
<feature type="region of interest" description="Disordered" evidence="7">
    <location>
        <begin position="1"/>
        <end position="20"/>
    </location>
</feature>
<comment type="similarity">
    <text evidence="2 6">Belongs to the multi antimicrobial extrusion (MATE) (TC 2.A.66.1) family.</text>
</comment>
<dbReference type="GO" id="GO:0042910">
    <property type="term" value="F:xenobiotic transmembrane transporter activity"/>
    <property type="evidence" value="ECO:0007669"/>
    <property type="project" value="InterPro"/>
</dbReference>
<evidence type="ECO:0000256" key="3">
    <source>
        <dbReference type="ARBA" id="ARBA00022692"/>
    </source>
</evidence>
<feature type="transmembrane region" description="Helical" evidence="6">
    <location>
        <begin position="592"/>
        <end position="613"/>
    </location>
</feature>
<keyword evidence="4 6" id="KW-1133">Transmembrane helix</keyword>
<evidence type="ECO:0000256" key="5">
    <source>
        <dbReference type="ARBA" id="ARBA00023136"/>
    </source>
</evidence>
<evidence type="ECO:0000256" key="2">
    <source>
        <dbReference type="ARBA" id="ARBA00010199"/>
    </source>
</evidence>
<dbReference type="CDD" id="cd13132">
    <property type="entry name" value="MATE_eukaryotic"/>
    <property type="match status" value="1"/>
</dbReference>
<dbReference type="OrthoDB" id="2126698at2759"/>
<evidence type="ECO:0000256" key="7">
    <source>
        <dbReference type="SAM" id="MobiDB-lite"/>
    </source>
</evidence>
<sequence>MDHHQRGGRSREEEDSGSRVALLNGDVTKEEWLVAAAGWRSVRAESGKLWVIVGPAIFSHLAAYNMIVITQALAGHLGDLELAAISIANTVVVGFNYGLMVRIAHLGNLLEFHYSEKKRAFAEGLRSTRSVGTMAATDHQQRAAARGDEEAAAASRVALLNADVKKEEWQVAANGGEDGKLGLRAWEESKKLWVIVAPAIFSRVVTYTMNVITQAFAGHLGDLELAAISIANTVVVGFNFGLMLGMASALETLCGQAFGAKKFHMMGVYMQRSWIVLFMCAVLLLPMYFFAEDVLLLTGQPPALSAMAGKVSVWFIPLHFSFAFLFPLQRFLQCQMKNFVNAAASAVALAIHILVSWLLISRFQFGLVGIALTLNFSWWATAAMLFAYVSCGRCPETWHGFSLEAFAGMWEFVKLSSASGVMLCLENWYYRILILLTGNLKNAAIAVDALSICMTINGWEMMIPLAFFAGTGVRVANELGAGNGKGARFATIVSSITSLVIGLFFWVLIMGLQYKFAFIFTSSSVVLDAVDKLSVLLAFTILLNSIQPVLSGVAVGSGWQSMVAYVNIGCYYFIGIPLGILLGWLFNLGVLGIWAGMIGGTAVQTLILAIITVRCDWEKEAMIASTRMDKLSEVR</sequence>
<keyword evidence="3 6" id="KW-0812">Transmembrane</keyword>
<feature type="transmembrane region" description="Helical" evidence="6">
    <location>
        <begin position="489"/>
        <end position="513"/>
    </location>
</feature>
<protein>
    <recommendedName>
        <fullName evidence="6">Protein DETOXIFICATION</fullName>
    </recommendedName>
    <alternativeName>
        <fullName evidence="6">Multidrug and toxic compound extrusion protein</fullName>
    </alternativeName>
</protein>
<comment type="caution">
    <text evidence="8">The sequence shown here is derived from an EMBL/GenBank/DDBJ whole genome shotgun (WGS) entry which is preliminary data.</text>
</comment>
<evidence type="ECO:0000256" key="6">
    <source>
        <dbReference type="RuleBase" id="RU004914"/>
    </source>
</evidence>
<feature type="transmembrane region" description="Helical" evidence="6">
    <location>
        <begin position="192"/>
        <end position="213"/>
    </location>
</feature>
<feature type="transmembrane region" description="Helical" evidence="6">
    <location>
        <begin position="366"/>
        <end position="389"/>
    </location>
</feature>
<dbReference type="GO" id="GO:0016020">
    <property type="term" value="C:membrane"/>
    <property type="evidence" value="ECO:0007669"/>
    <property type="project" value="UniProtKB-SubCell"/>
</dbReference>
<reference evidence="8 9" key="1">
    <citation type="submission" date="2016-09" db="EMBL/GenBank/DDBJ databases">
        <title>The draft genome of Dichanthelium oligosanthes: A C3 panicoid grass species.</title>
        <authorList>
            <person name="Studer A.J."/>
            <person name="Schnable J.C."/>
            <person name="Brutnell T.P."/>
        </authorList>
    </citation>
    <scope>NUCLEOTIDE SEQUENCE [LARGE SCALE GENOMIC DNA]</scope>
    <source>
        <strain evidence="9">cv. Kellogg 1175</strain>
        <tissue evidence="8">Leaf</tissue>
    </source>
</reference>
<dbReference type="GO" id="GO:0015297">
    <property type="term" value="F:antiporter activity"/>
    <property type="evidence" value="ECO:0007669"/>
    <property type="project" value="InterPro"/>
</dbReference>
<gene>
    <name evidence="8" type="ORF">BAE44_0022331</name>
</gene>
<feature type="transmembrane region" description="Helical" evidence="6">
    <location>
        <begin position="225"/>
        <end position="253"/>
    </location>
</feature>
<comment type="subcellular location">
    <subcellularLocation>
        <location evidence="1">Membrane</location>
        <topology evidence="1">Multi-pass membrane protein</topology>
    </subcellularLocation>
</comment>
<feature type="transmembrane region" description="Helical" evidence="6">
    <location>
        <begin position="274"/>
        <end position="291"/>
    </location>
</feature>
<evidence type="ECO:0000256" key="1">
    <source>
        <dbReference type="ARBA" id="ARBA00004141"/>
    </source>
</evidence>
<dbReference type="GO" id="GO:1990961">
    <property type="term" value="P:xenobiotic detoxification by transmembrane export across the plasma membrane"/>
    <property type="evidence" value="ECO:0007669"/>
    <property type="project" value="InterPro"/>
</dbReference>
<evidence type="ECO:0000313" key="8">
    <source>
        <dbReference type="EMBL" id="OEL16650.1"/>
    </source>
</evidence>
<name>A0A1E5UUU8_9POAL</name>
<proteinExistence type="inferred from homology"/>
<dbReference type="EMBL" id="LWDX02062381">
    <property type="protein sequence ID" value="OEL16650.1"/>
    <property type="molecule type" value="Genomic_DNA"/>
</dbReference>
<accession>A0A1E5UUU8</accession>
<dbReference type="PANTHER" id="PTHR11206">
    <property type="entry name" value="MULTIDRUG RESISTANCE PROTEIN"/>
    <property type="match status" value="1"/>
</dbReference>
<dbReference type="Proteomes" id="UP000095767">
    <property type="component" value="Unassembled WGS sequence"/>
</dbReference>
<feature type="transmembrane region" description="Helical" evidence="6">
    <location>
        <begin position="49"/>
        <end position="74"/>
    </location>
</feature>
<feature type="transmembrane region" description="Helical" evidence="6">
    <location>
        <begin position="311"/>
        <end position="328"/>
    </location>
</feature>
<organism evidence="8 9">
    <name type="scientific">Dichanthelium oligosanthes</name>
    <dbReference type="NCBI Taxonomy" id="888268"/>
    <lineage>
        <taxon>Eukaryota</taxon>
        <taxon>Viridiplantae</taxon>
        <taxon>Streptophyta</taxon>
        <taxon>Embryophyta</taxon>
        <taxon>Tracheophyta</taxon>
        <taxon>Spermatophyta</taxon>
        <taxon>Magnoliopsida</taxon>
        <taxon>Liliopsida</taxon>
        <taxon>Poales</taxon>
        <taxon>Poaceae</taxon>
        <taxon>PACMAD clade</taxon>
        <taxon>Panicoideae</taxon>
        <taxon>Panicodae</taxon>
        <taxon>Paniceae</taxon>
        <taxon>Dichantheliinae</taxon>
        <taxon>Dichanthelium</taxon>
    </lineage>
</organism>
<feature type="compositionally biased region" description="Basic and acidic residues" evidence="7">
    <location>
        <begin position="1"/>
        <end position="12"/>
    </location>
</feature>